<keyword evidence="7" id="KW-1185">Reference proteome</keyword>
<feature type="domain" description="Protein kinase" evidence="5">
    <location>
        <begin position="55"/>
        <end position="316"/>
    </location>
</feature>
<dbReference type="PANTHER" id="PTHR43289">
    <property type="entry name" value="MITOGEN-ACTIVATED PROTEIN KINASE KINASE KINASE 20-RELATED"/>
    <property type="match status" value="1"/>
</dbReference>
<dbReference type="Gene3D" id="1.10.510.10">
    <property type="entry name" value="Transferase(Phosphotransferase) domain 1"/>
    <property type="match status" value="1"/>
</dbReference>
<dbReference type="EMBL" id="CP036267">
    <property type="protein sequence ID" value="QDT35415.1"/>
    <property type="molecule type" value="Genomic_DNA"/>
</dbReference>
<dbReference type="GO" id="GO:0004674">
    <property type="term" value="F:protein serine/threonine kinase activity"/>
    <property type="evidence" value="ECO:0007669"/>
    <property type="project" value="UniProtKB-EC"/>
</dbReference>
<organism evidence="6 7">
    <name type="scientific">Thalassoglobus polymorphus</name>
    <dbReference type="NCBI Taxonomy" id="2527994"/>
    <lineage>
        <taxon>Bacteria</taxon>
        <taxon>Pseudomonadati</taxon>
        <taxon>Planctomycetota</taxon>
        <taxon>Planctomycetia</taxon>
        <taxon>Planctomycetales</taxon>
        <taxon>Planctomycetaceae</taxon>
        <taxon>Thalassoglobus</taxon>
    </lineage>
</organism>
<dbReference type="CDD" id="cd14014">
    <property type="entry name" value="STKc_PknB_like"/>
    <property type="match status" value="1"/>
</dbReference>
<dbReference type="EC" id="2.7.11.1" evidence="6"/>
<dbReference type="GO" id="GO:0005524">
    <property type="term" value="F:ATP binding"/>
    <property type="evidence" value="ECO:0007669"/>
    <property type="project" value="UniProtKB-KW"/>
</dbReference>
<evidence type="ECO:0000256" key="4">
    <source>
        <dbReference type="ARBA" id="ARBA00022840"/>
    </source>
</evidence>
<accession>A0A517QUU8</accession>
<evidence type="ECO:0000256" key="1">
    <source>
        <dbReference type="ARBA" id="ARBA00022679"/>
    </source>
</evidence>
<dbReference type="AlphaFoldDB" id="A0A517QUU8"/>
<dbReference type="KEGG" id="tpol:Mal48_46920"/>
<dbReference type="RefSeq" id="WP_231739785.1">
    <property type="nucleotide sequence ID" value="NZ_CP036267.1"/>
</dbReference>
<dbReference type="Pfam" id="PF00069">
    <property type="entry name" value="Pkinase"/>
    <property type="match status" value="1"/>
</dbReference>
<dbReference type="InterPro" id="IPR008271">
    <property type="entry name" value="Ser/Thr_kinase_AS"/>
</dbReference>
<dbReference type="Proteomes" id="UP000315724">
    <property type="component" value="Chromosome"/>
</dbReference>
<dbReference type="PROSITE" id="PS50011">
    <property type="entry name" value="PROTEIN_KINASE_DOM"/>
    <property type="match status" value="1"/>
</dbReference>
<evidence type="ECO:0000313" key="6">
    <source>
        <dbReference type="EMBL" id="QDT35415.1"/>
    </source>
</evidence>
<evidence type="ECO:0000313" key="7">
    <source>
        <dbReference type="Proteomes" id="UP000315724"/>
    </source>
</evidence>
<keyword evidence="1 6" id="KW-0808">Transferase</keyword>
<evidence type="ECO:0000259" key="5">
    <source>
        <dbReference type="PROSITE" id="PS50011"/>
    </source>
</evidence>
<name>A0A517QUU8_9PLAN</name>
<evidence type="ECO:0000256" key="3">
    <source>
        <dbReference type="ARBA" id="ARBA00022777"/>
    </source>
</evidence>
<dbReference type="InterPro" id="IPR011009">
    <property type="entry name" value="Kinase-like_dom_sf"/>
</dbReference>
<reference evidence="6 7" key="1">
    <citation type="submission" date="2019-02" db="EMBL/GenBank/DDBJ databases">
        <title>Deep-cultivation of Planctomycetes and their phenomic and genomic characterization uncovers novel biology.</title>
        <authorList>
            <person name="Wiegand S."/>
            <person name="Jogler M."/>
            <person name="Boedeker C."/>
            <person name="Pinto D."/>
            <person name="Vollmers J."/>
            <person name="Rivas-Marin E."/>
            <person name="Kohn T."/>
            <person name="Peeters S.H."/>
            <person name="Heuer A."/>
            <person name="Rast P."/>
            <person name="Oberbeckmann S."/>
            <person name="Bunk B."/>
            <person name="Jeske O."/>
            <person name="Meyerdierks A."/>
            <person name="Storesund J.E."/>
            <person name="Kallscheuer N."/>
            <person name="Luecker S."/>
            <person name="Lage O.M."/>
            <person name="Pohl T."/>
            <person name="Merkel B.J."/>
            <person name="Hornburger P."/>
            <person name="Mueller R.-W."/>
            <person name="Bruemmer F."/>
            <person name="Labrenz M."/>
            <person name="Spormann A.M."/>
            <person name="Op den Camp H."/>
            <person name="Overmann J."/>
            <person name="Amann R."/>
            <person name="Jetten M.S.M."/>
            <person name="Mascher T."/>
            <person name="Medema M.H."/>
            <person name="Devos D.P."/>
            <person name="Kaster A.-K."/>
            <person name="Ovreas L."/>
            <person name="Rohde M."/>
            <person name="Galperin M.Y."/>
            <person name="Jogler C."/>
        </authorList>
    </citation>
    <scope>NUCLEOTIDE SEQUENCE [LARGE SCALE GENOMIC DNA]</scope>
    <source>
        <strain evidence="6 7">Mal48</strain>
    </source>
</reference>
<keyword evidence="2" id="KW-0547">Nucleotide-binding</keyword>
<gene>
    <name evidence="6" type="primary">prkC_15</name>
    <name evidence="6" type="ORF">Mal48_46920</name>
</gene>
<keyword evidence="4" id="KW-0067">ATP-binding</keyword>
<evidence type="ECO:0000256" key="2">
    <source>
        <dbReference type="ARBA" id="ARBA00022741"/>
    </source>
</evidence>
<dbReference type="SMART" id="SM00220">
    <property type="entry name" value="S_TKc"/>
    <property type="match status" value="1"/>
</dbReference>
<protein>
    <submittedName>
        <fullName evidence="6">Serine/threonine-protein kinase PrkC</fullName>
        <ecNumber evidence="6">2.7.11.1</ecNumber>
    </submittedName>
</protein>
<proteinExistence type="predicted"/>
<keyword evidence="3 6" id="KW-0418">Kinase</keyword>
<sequence>MNCPQCLMPVPSADISLLQTMLWKSSPDWAHATPTDGGSKKDQLDELVGKTLDKYRVESLLGRGGMGWVFLSRHLQLNRSCAIKVLSPSLLDTDPDYLDRFCTEGQAAASMVHPNIVTVHAIGQHGGLNFLEMEFVPGRSLQNMLRTGRLMIWRATTLALGIANGLGAAHRLGIIHRDLKPDNVLLTHHGIPKISDFGLAKRVHGNVVHEMPGVLAGTPHFMAPELFGGESASPASDVYALGVCFYYMLTGRLPFPRRKMSDLISAVTTERAPSLRELRPEVPLEVCECLGLMMEKSPRNRPRDGIEAAQLLQAVLGQVRDLDTLLHEAFDHERDVRWKKTEDDYRINVSLADGRKQVVFLSHSEHRFHERLLQIYSVCCPAETHYFPAALRLNSVISHGALAIREINGEEFFVISNAYPRSTVDGEEIRKSVLEIATHADAVESLLTGQDVN</sequence>
<dbReference type="SUPFAM" id="SSF56112">
    <property type="entry name" value="Protein kinase-like (PK-like)"/>
    <property type="match status" value="1"/>
</dbReference>
<dbReference type="PROSITE" id="PS00108">
    <property type="entry name" value="PROTEIN_KINASE_ST"/>
    <property type="match status" value="1"/>
</dbReference>
<dbReference type="PANTHER" id="PTHR43289:SF6">
    <property type="entry name" value="SERINE_THREONINE-PROTEIN KINASE NEKL-3"/>
    <property type="match status" value="1"/>
</dbReference>
<dbReference type="Gene3D" id="3.30.200.20">
    <property type="entry name" value="Phosphorylase Kinase, domain 1"/>
    <property type="match status" value="1"/>
</dbReference>
<dbReference type="InterPro" id="IPR000719">
    <property type="entry name" value="Prot_kinase_dom"/>
</dbReference>